<evidence type="ECO:0000313" key="5">
    <source>
        <dbReference type="Proteomes" id="UP000509626"/>
    </source>
</evidence>
<dbReference type="InterPro" id="IPR026469">
    <property type="entry name" value="Peripla_PGF_1"/>
</dbReference>
<evidence type="ECO:0000259" key="3">
    <source>
        <dbReference type="PROSITE" id="PS50983"/>
    </source>
</evidence>
<proteinExistence type="predicted"/>
<dbReference type="Pfam" id="PF01497">
    <property type="entry name" value="Peripla_BP_2"/>
    <property type="match status" value="1"/>
</dbReference>
<keyword evidence="5" id="KW-1185">Reference proteome</keyword>
<dbReference type="EMBL" id="CP058579">
    <property type="protein sequence ID" value="QLG63947.1"/>
    <property type="molecule type" value="Genomic_DNA"/>
</dbReference>
<dbReference type="Proteomes" id="UP000509626">
    <property type="component" value="Chromosome"/>
</dbReference>
<evidence type="ECO:0000313" key="4">
    <source>
        <dbReference type="EMBL" id="QLG63947.1"/>
    </source>
</evidence>
<dbReference type="PROSITE" id="PS50983">
    <property type="entry name" value="FE_B12_PBP"/>
    <property type="match status" value="1"/>
</dbReference>
<dbReference type="PANTHER" id="PTHR30535">
    <property type="entry name" value="VITAMIN B12-BINDING PROTEIN"/>
    <property type="match status" value="1"/>
</dbReference>
<dbReference type="AlphaFoldDB" id="A0A7D5LDR5"/>
<dbReference type="InterPro" id="IPR050902">
    <property type="entry name" value="ABC_Transporter_SBP"/>
</dbReference>
<dbReference type="PANTHER" id="PTHR30535:SF34">
    <property type="entry name" value="MOLYBDATE-BINDING PROTEIN MOLA"/>
    <property type="match status" value="1"/>
</dbReference>
<keyword evidence="1" id="KW-0732">Signal</keyword>
<dbReference type="Gene3D" id="3.40.50.1980">
    <property type="entry name" value="Nitrogenase molybdenum iron protein domain"/>
    <property type="match status" value="2"/>
</dbReference>
<dbReference type="NCBIfam" id="NF038402">
    <property type="entry name" value="TroA_like"/>
    <property type="match status" value="1"/>
</dbReference>
<feature type="compositionally biased region" description="Polar residues" evidence="2">
    <location>
        <begin position="340"/>
        <end position="355"/>
    </location>
</feature>
<dbReference type="InterPro" id="IPR002491">
    <property type="entry name" value="ABC_transptr_periplasmic_BD"/>
</dbReference>
<feature type="compositionally biased region" description="Low complexity" evidence="2">
    <location>
        <begin position="19"/>
        <end position="41"/>
    </location>
</feature>
<dbReference type="KEGG" id="halu:HUG12_01495"/>
<dbReference type="InterPro" id="IPR054828">
    <property type="entry name" value="Vit_B12_bind_prot"/>
</dbReference>
<dbReference type="SUPFAM" id="SSF53807">
    <property type="entry name" value="Helical backbone' metal receptor"/>
    <property type="match status" value="1"/>
</dbReference>
<name>A0A7D5LDR5_9EURY</name>
<accession>A0A7D5LDR5</accession>
<feature type="region of interest" description="Disordered" evidence="2">
    <location>
        <begin position="19"/>
        <end position="49"/>
    </location>
</feature>
<dbReference type="GO" id="GO:0071281">
    <property type="term" value="P:cellular response to iron ion"/>
    <property type="evidence" value="ECO:0007669"/>
    <property type="project" value="TreeGrafter"/>
</dbReference>
<evidence type="ECO:0000256" key="2">
    <source>
        <dbReference type="SAM" id="MobiDB-lite"/>
    </source>
</evidence>
<dbReference type="NCBIfam" id="TIGR04281">
    <property type="entry name" value="peripla_PGF_1"/>
    <property type="match status" value="1"/>
</dbReference>
<organism evidence="4 5">
    <name type="scientific">Halorarum salinum</name>
    <dbReference type="NCBI Taxonomy" id="2743089"/>
    <lineage>
        <taxon>Archaea</taxon>
        <taxon>Methanobacteriati</taxon>
        <taxon>Methanobacteriota</taxon>
        <taxon>Stenosarchaea group</taxon>
        <taxon>Halobacteria</taxon>
        <taxon>Halobacteriales</taxon>
        <taxon>Haloferacaceae</taxon>
        <taxon>Halorarum</taxon>
    </lineage>
</organism>
<gene>
    <name evidence="4" type="ORF">HUG12_01495</name>
</gene>
<sequence>MLVATAVVLAGVVPAAAAGATAPTAGDGSAPADADASADGVQYRTDGDVPSCEFPFTATDATGTEVTVEERPERVTTLNPSAAQTMWEIGGEEQVVGVSQFALYLDGAETRENVSASGFGVSVERVVGTEPDLVLAPNSIPVETVEALRGSGLTVFHVTEQTNVTTVREKTTLIGQLTGNCEGAAEANAWMDANVEAAAEATADEEPVRALYPLGGGYVVNTGTFISTMLEVSGATNVVGEREFDGGYPQVNDEVIVELAPEYLVLTDSSAHTVEGEPYASTPAVENGNTVTVDANWMNQPAPRSVVYGVRNLTEGFHPDAAANAEFVARGDVTVESGDGTETASPTSDSTSEGETTADESEPTETSAAGFGAAVAALAVLTSALLARRS</sequence>
<reference evidence="4 5" key="1">
    <citation type="submission" date="2020-06" db="EMBL/GenBank/DDBJ databases">
        <title>NJ-3-1, isolated from saline soil.</title>
        <authorList>
            <person name="Cui H.L."/>
            <person name="Shi X."/>
        </authorList>
    </citation>
    <scope>NUCLEOTIDE SEQUENCE [LARGE SCALE GENOMIC DNA]</scope>
    <source>
        <strain evidence="4 5">NJ-3-1</strain>
    </source>
</reference>
<protein>
    <submittedName>
        <fullName evidence="4">ABC transporter substrate-binding protein</fullName>
    </submittedName>
</protein>
<evidence type="ECO:0000256" key="1">
    <source>
        <dbReference type="ARBA" id="ARBA00022729"/>
    </source>
</evidence>
<feature type="domain" description="Fe/B12 periplasmic-binding" evidence="3">
    <location>
        <begin position="74"/>
        <end position="321"/>
    </location>
</feature>
<feature type="region of interest" description="Disordered" evidence="2">
    <location>
        <begin position="336"/>
        <end position="369"/>
    </location>
</feature>